<gene>
    <name evidence="13" type="primary">LOC115220620</name>
</gene>
<comment type="similarity">
    <text evidence="2 10">Belongs to the mitochondrial carrier (TC 2.A.29) family.</text>
</comment>
<feature type="repeat" description="Solcar" evidence="9">
    <location>
        <begin position="214"/>
        <end position="300"/>
    </location>
</feature>
<dbReference type="AlphaFoldDB" id="A0A6P7TA75"/>
<evidence type="ECO:0000256" key="2">
    <source>
        <dbReference type="ARBA" id="ARBA00006375"/>
    </source>
</evidence>
<protein>
    <submittedName>
        <fullName evidence="13">Solute carrier family 25 member 45-like</fullName>
    </submittedName>
</protein>
<evidence type="ECO:0000256" key="11">
    <source>
        <dbReference type="SAM" id="Phobius"/>
    </source>
</evidence>
<dbReference type="KEGG" id="osn:115220620"/>
<dbReference type="PANTHER" id="PTHR45624">
    <property type="entry name" value="MITOCHONDRIAL BASIC AMINO ACIDS TRANSPORTER-RELATED"/>
    <property type="match status" value="1"/>
</dbReference>
<dbReference type="SUPFAM" id="SSF103506">
    <property type="entry name" value="Mitochondrial carrier"/>
    <property type="match status" value="1"/>
</dbReference>
<keyword evidence="8 9" id="KW-0472">Membrane</keyword>
<dbReference type="GO" id="GO:0031966">
    <property type="term" value="C:mitochondrial membrane"/>
    <property type="evidence" value="ECO:0007669"/>
    <property type="project" value="UniProtKB-SubCell"/>
</dbReference>
<feature type="transmembrane region" description="Helical" evidence="11">
    <location>
        <begin position="275"/>
        <end position="297"/>
    </location>
</feature>
<evidence type="ECO:0000313" key="12">
    <source>
        <dbReference type="Proteomes" id="UP000515154"/>
    </source>
</evidence>
<evidence type="ECO:0000256" key="4">
    <source>
        <dbReference type="ARBA" id="ARBA00022692"/>
    </source>
</evidence>
<dbReference type="InterPro" id="IPR002067">
    <property type="entry name" value="MCP"/>
</dbReference>
<feature type="repeat" description="Solcar" evidence="9">
    <location>
        <begin position="118"/>
        <end position="205"/>
    </location>
</feature>
<name>A0A6P7TA75_9MOLL</name>
<evidence type="ECO:0000256" key="5">
    <source>
        <dbReference type="ARBA" id="ARBA00022737"/>
    </source>
</evidence>
<reference evidence="13" key="1">
    <citation type="submission" date="2025-08" db="UniProtKB">
        <authorList>
            <consortium name="RefSeq"/>
        </authorList>
    </citation>
    <scope>IDENTIFICATION</scope>
</reference>
<evidence type="ECO:0000256" key="3">
    <source>
        <dbReference type="ARBA" id="ARBA00022448"/>
    </source>
</evidence>
<accession>A0A6P7TA75</accession>
<dbReference type="PROSITE" id="PS50920">
    <property type="entry name" value="SOLCAR"/>
    <property type="match status" value="3"/>
</dbReference>
<keyword evidence="7" id="KW-0496">Mitochondrion</keyword>
<dbReference type="InterPro" id="IPR018108">
    <property type="entry name" value="MCP_transmembrane"/>
</dbReference>
<dbReference type="GO" id="GO:0022857">
    <property type="term" value="F:transmembrane transporter activity"/>
    <property type="evidence" value="ECO:0007669"/>
    <property type="project" value="TreeGrafter"/>
</dbReference>
<keyword evidence="4 9" id="KW-0812">Transmembrane</keyword>
<dbReference type="RefSeq" id="XP_029646626.1">
    <property type="nucleotide sequence ID" value="XM_029790766.2"/>
</dbReference>
<dbReference type="Proteomes" id="UP000515154">
    <property type="component" value="Linkage group LG16"/>
</dbReference>
<proteinExistence type="inferred from homology"/>
<comment type="subcellular location">
    <subcellularLocation>
        <location evidence="1">Mitochondrion membrane</location>
        <topology evidence="1">Multi-pass membrane protein</topology>
    </subcellularLocation>
</comment>
<dbReference type="PANTHER" id="PTHR45624:SF10">
    <property type="entry name" value="SLC (SOLUTE CARRIER) HOMOLOG"/>
    <property type="match status" value="1"/>
</dbReference>
<evidence type="ECO:0000256" key="6">
    <source>
        <dbReference type="ARBA" id="ARBA00022989"/>
    </source>
</evidence>
<dbReference type="InterPro" id="IPR050567">
    <property type="entry name" value="Mitochondrial_Carrier"/>
</dbReference>
<dbReference type="Pfam" id="PF00153">
    <property type="entry name" value="Mito_carr"/>
    <property type="match status" value="3"/>
</dbReference>
<keyword evidence="12" id="KW-1185">Reference proteome</keyword>
<feature type="repeat" description="Solcar" evidence="9">
    <location>
        <begin position="5"/>
        <end position="98"/>
    </location>
</feature>
<keyword evidence="6 11" id="KW-1133">Transmembrane helix</keyword>
<evidence type="ECO:0000256" key="1">
    <source>
        <dbReference type="ARBA" id="ARBA00004225"/>
    </source>
</evidence>
<dbReference type="PRINTS" id="PR00926">
    <property type="entry name" value="MITOCARRIER"/>
</dbReference>
<evidence type="ECO:0000256" key="8">
    <source>
        <dbReference type="ARBA" id="ARBA00023136"/>
    </source>
</evidence>
<keyword evidence="5" id="KW-0677">Repeat</keyword>
<feature type="transmembrane region" description="Helical" evidence="11">
    <location>
        <begin position="217"/>
        <end position="237"/>
    </location>
</feature>
<evidence type="ECO:0000256" key="9">
    <source>
        <dbReference type="PROSITE-ProRule" id="PRU00282"/>
    </source>
</evidence>
<dbReference type="Gene3D" id="1.50.40.10">
    <property type="entry name" value="Mitochondrial carrier domain"/>
    <property type="match status" value="1"/>
</dbReference>
<evidence type="ECO:0000256" key="10">
    <source>
        <dbReference type="RuleBase" id="RU000488"/>
    </source>
</evidence>
<dbReference type="InterPro" id="IPR023395">
    <property type="entry name" value="MCP_dom_sf"/>
</dbReference>
<organism evidence="12 13">
    <name type="scientific">Octopus sinensis</name>
    <name type="common">East Asian common octopus</name>
    <dbReference type="NCBI Taxonomy" id="2607531"/>
    <lineage>
        <taxon>Eukaryota</taxon>
        <taxon>Metazoa</taxon>
        <taxon>Spiralia</taxon>
        <taxon>Lophotrochozoa</taxon>
        <taxon>Mollusca</taxon>
        <taxon>Cephalopoda</taxon>
        <taxon>Coleoidea</taxon>
        <taxon>Octopodiformes</taxon>
        <taxon>Octopoda</taxon>
        <taxon>Incirrata</taxon>
        <taxon>Octopodidae</taxon>
        <taxon>Octopus</taxon>
    </lineage>
</organism>
<evidence type="ECO:0000256" key="7">
    <source>
        <dbReference type="ARBA" id="ARBA00023128"/>
    </source>
</evidence>
<keyword evidence="3 10" id="KW-0813">Transport</keyword>
<evidence type="ECO:0000313" key="13">
    <source>
        <dbReference type="RefSeq" id="XP_029646626.1"/>
    </source>
</evidence>
<sequence length="306" mass="34178">MATTFGPIQDFAAGGIAGWSGLCVGHPLDTLKVKLQVSEVDMLGNLIPSTTKKMSEAFVIMNKEGMINGHFRGFLSPFVSYGLLNAVYFGVYGNVLTFLDEKANATSSLMSKFKPNYFNIYLAGCAGGLAQTIPGCPFELTKVVLQSQVGNAPGLKYYKGPLEALFDIVRKNGLMGCYRGFLIHNIRDIPSCGVYSLSYEYFCYRWKNHYPKVSGDVLNFISGGLTGVISWLMILPIDVIKNRIQADCHKKLYRNSWHCTKATYREGGIPLFFKGWVAVSIRAFLVNSITLMVYSYIKNNYRKKRH</sequence>